<dbReference type="Proteomes" id="UP000031668">
    <property type="component" value="Unassembled WGS sequence"/>
</dbReference>
<dbReference type="OrthoDB" id="6019869at2759"/>
<name>A0A0C2MB06_THEKT</name>
<comment type="similarity">
    <text evidence="1">Belongs to the RCAN family.</text>
</comment>
<evidence type="ECO:0000313" key="3">
    <source>
        <dbReference type="Proteomes" id="UP000031668"/>
    </source>
</evidence>
<sequence>MNEVTYPLIVVLASSMDDRSIKSITNKIKNDLKPDINPDNIIFVKTVNRFVVLCAGPNERRIASDYFSQFREIKSVIPLEPMDTSAKCLSVPILSKNQAISPPSTPPIGWESRPEGAPTVANDAEDTRELYNIIIGKLALPGQSYELFPATANTPMVVLTTENIL</sequence>
<organism evidence="2 3">
    <name type="scientific">Thelohanellus kitauei</name>
    <name type="common">Myxosporean</name>
    <dbReference type="NCBI Taxonomy" id="669202"/>
    <lineage>
        <taxon>Eukaryota</taxon>
        <taxon>Metazoa</taxon>
        <taxon>Cnidaria</taxon>
        <taxon>Myxozoa</taxon>
        <taxon>Myxosporea</taxon>
        <taxon>Bivalvulida</taxon>
        <taxon>Platysporina</taxon>
        <taxon>Myxobolidae</taxon>
        <taxon>Thelohanellus</taxon>
    </lineage>
</organism>
<dbReference type="AlphaFoldDB" id="A0A0C2MB06"/>
<protein>
    <submittedName>
        <fullName evidence="2">Protein sarah</fullName>
    </submittedName>
</protein>
<evidence type="ECO:0000256" key="1">
    <source>
        <dbReference type="ARBA" id="ARBA00008209"/>
    </source>
</evidence>
<comment type="caution">
    <text evidence="2">The sequence shown here is derived from an EMBL/GenBank/DDBJ whole genome shotgun (WGS) entry which is preliminary data.</text>
</comment>
<keyword evidence="3" id="KW-1185">Reference proteome</keyword>
<dbReference type="EMBL" id="JWZT01005334">
    <property type="protein sequence ID" value="KII61514.1"/>
    <property type="molecule type" value="Genomic_DNA"/>
</dbReference>
<proteinExistence type="inferred from homology"/>
<evidence type="ECO:0000313" key="2">
    <source>
        <dbReference type="EMBL" id="KII61514.1"/>
    </source>
</evidence>
<reference evidence="2 3" key="1">
    <citation type="journal article" date="2014" name="Genome Biol. Evol.">
        <title>The genome of the myxosporean Thelohanellus kitauei shows adaptations to nutrient acquisition within its fish host.</title>
        <authorList>
            <person name="Yang Y."/>
            <person name="Xiong J."/>
            <person name="Zhou Z."/>
            <person name="Huo F."/>
            <person name="Miao W."/>
            <person name="Ran C."/>
            <person name="Liu Y."/>
            <person name="Zhang J."/>
            <person name="Feng J."/>
            <person name="Wang M."/>
            <person name="Wang M."/>
            <person name="Wang L."/>
            <person name="Yao B."/>
        </authorList>
    </citation>
    <scope>NUCLEOTIDE SEQUENCE [LARGE SCALE GENOMIC DNA]</scope>
    <source>
        <strain evidence="2">Wuqing</strain>
    </source>
</reference>
<accession>A0A0C2MB06</accession>
<dbReference type="GO" id="GO:0019722">
    <property type="term" value="P:calcium-mediated signaling"/>
    <property type="evidence" value="ECO:0007669"/>
    <property type="project" value="InterPro"/>
</dbReference>
<gene>
    <name evidence="2" type="ORF">RF11_10474</name>
</gene>
<dbReference type="InterPro" id="IPR006931">
    <property type="entry name" value="Calcipressin"/>
</dbReference>
<dbReference type="Pfam" id="PF04847">
    <property type="entry name" value="Calcipressin"/>
    <property type="match status" value="1"/>
</dbReference>